<evidence type="ECO:0000313" key="3">
    <source>
        <dbReference type="EMBL" id="NYJ76484.1"/>
    </source>
</evidence>
<dbReference type="Proteomes" id="UP000571817">
    <property type="component" value="Unassembled WGS sequence"/>
</dbReference>
<accession>A0A853DNB6</accession>
<feature type="region of interest" description="Disordered" evidence="1">
    <location>
        <begin position="80"/>
        <end position="102"/>
    </location>
</feature>
<proteinExistence type="predicted"/>
<keyword evidence="2" id="KW-0812">Transmembrane</keyword>
<gene>
    <name evidence="3" type="ORF">HNR15_003502</name>
</gene>
<comment type="caution">
    <text evidence="3">The sequence shown here is derived from an EMBL/GenBank/DDBJ whole genome shotgun (WGS) entry which is preliminary data.</text>
</comment>
<reference evidence="3 4" key="1">
    <citation type="submission" date="2020-07" db="EMBL/GenBank/DDBJ databases">
        <title>Sequencing the genomes of 1000 actinobacteria strains.</title>
        <authorList>
            <person name="Klenk H.-P."/>
        </authorList>
    </citation>
    <scope>NUCLEOTIDE SEQUENCE [LARGE SCALE GENOMIC DNA]</scope>
    <source>
        <strain evidence="3 4">DSM 29531</strain>
    </source>
</reference>
<evidence type="ECO:0000313" key="4">
    <source>
        <dbReference type="Proteomes" id="UP000571817"/>
    </source>
</evidence>
<dbReference type="EMBL" id="JACCFW010000002">
    <property type="protein sequence ID" value="NYJ76484.1"/>
    <property type="molecule type" value="Genomic_DNA"/>
</dbReference>
<protein>
    <submittedName>
        <fullName evidence="3">Putative membrane protein</fullName>
    </submittedName>
</protein>
<name>A0A853DNB6_9MICO</name>
<evidence type="ECO:0000256" key="1">
    <source>
        <dbReference type="SAM" id="MobiDB-lite"/>
    </source>
</evidence>
<evidence type="ECO:0000256" key="2">
    <source>
        <dbReference type="SAM" id="Phobius"/>
    </source>
</evidence>
<feature type="transmembrane region" description="Helical" evidence="2">
    <location>
        <begin position="37"/>
        <end position="59"/>
    </location>
</feature>
<keyword evidence="2" id="KW-0472">Membrane</keyword>
<keyword evidence="2" id="KW-1133">Transmembrane helix</keyword>
<sequence length="286" mass="31425">MTLTRPKIAGIAAALTGISFAAGWGVRSLVGGFDLRTVAVVISAFASLMSVIVAVSITVHNDRRREAEVKTADQVRARELEQQATTREREADREAARRSEEASIAEHRAAVLRARRVTMIRPHTGLFSNADDQRLRVVVANFREDIIINIVLNLAVRGYFGGGEPFDGQVPGMFHLKSSIAHALSAEAKLEGVTLVNAPPSVGDAVQAGALAPGSVAMFEFEFESDRIRLDAQPVPVLTYTDLEDTTWECVYGLAPRVYSEFYPEDPPNTYPWWRSGPRRGTFEQI</sequence>
<dbReference type="AlphaFoldDB" id="A0A853DNB6"/>
<keyword evidence="4" id="KW-1185">Reference proteome</keyword>
<organism evidence="3 4">
    <name type="scientific">Allobranchiibius huperziae</name>
    <dbReference type="NCBI Taxonomy" id="1874116"/>
    <lineage>
        <taxon>Bacteria</taxon>
        <taxon>Bacillati</taxon>
        <taxon>Actinomycetota</taxon>
        <taxon>Actinomycetes</taxon>
        <taxon>Micrococcales</taxon>
        <taxon>Dermacoccaceae</taxon>
        <taxon>Allobranchiibius</taxon>
    </lineage>
</organism>
<dbReference type="RefSeq" id="WP_179483875.1">
    <property type="nucleotide sequence ID" value="NZ_JACCFW010000002.1"/>
</dbReference>